<sequence>MGIAERIKVMVVDDQVTSRLLLTEALQKLGFQQINVAKDGEEALGILIRQPHHLVISDYNMPKMDGLQLLQAVRENAATRKAAFIILTAQGDRALVQKAAALGANNVLAKPFSSEKIKAAIEAVFGVLQV</sequence>
<dbReference type="Pfam" id="PF00072">
    <property type="entry name" value="Response_reg"/>
    <property type="match status" value="1"/>
</dbReference>
<dbReference type="PANTHER" id="PTHR43228:SF1">
    <property type="entry name" value="TWO-COMPONENT RESPONSE REGULATOR ARR22"/>
    <property type="match status" value="1"/>
</dbReference>
<accession>A0A0D0KZZ0</accession>
<dbReference type="InterPro" id="IPR001789">
    <property type="entry name" value="Sig_transdc_resp-reg_receiver"/>
</dbReference>
<comment type="caution">
    <text evidence="3">The sequence shown here is derived from an EMBL/GenBank/DDBJ whole genome shotgun (WGS) entry which is preliminary data.</text>
</comment>
<dbReference type="InterPro" id="IPR052048">
    <property type="entry name" value="ST_Response_Regulator"/>
</dbReference>
<dbReference type="InterPro" id="IPR011006">
    <property type="entry name" value="CheY-like_superfamily"/>
</dbReference>
<evidence type="ECO:0000313" key="4">
    <source>
        <dbReference type="Proteomes" id="UP000035017"/>
    </source>
</evidence>
<evidence type="ECO:0000259" key="2">
    <source>
        <dbReference type="PROSITE" id="PS50110"/>
    </source>
</evidence>
<dbReference type="PROSITE" id="PS50110">
    <property type="entry name" value="RESPONSE_REGULATORY"/>
    <property type="match status" value="1"/>
</dbReference>
<feature type="domain" description="Response regulatory" evidence="2">
    <location>
        <begin position="8"/>
        <end position="125"/>
    </location>
</feature>
<dbReference type="AlphaFoldDB" id="A0A0D0KZZ0"/>
<dbReference type="GO" id="GO:0000160">
    <property type="term" value="P:phosphorelay signal transduction system"/>
    <property type="evidence" value="ECO:0007669"/>
    <property type="project" value="InterPro"/>
</dbReference>
<dbReference type="EMBL" id="JXQV01000002">
    <property type="protein sequence ID" value="KIQ05646.1"/>
    <property type="molecule type" value="Genomic_DNA"/>
</dbReference>
<keyword evidence="1" id="KW-0597">Phosphoprotein</keyword>
<dbReference type="SMART" id="SM00448">
    <property type="entry name" value="REC"/>
    <property type="match status" value="1"/>
</dbReference>
<reference evidence="3 4" key="1">
    <citation type="submission" date="2014-12" db="EMBL/GenBank/DDBJ databases">
        <title>16Stimator: statistical estimation of ribosomal gene copy numbers from draft genome assemblies.</title>
        <authorList>
            <person name="Perisin M.A."/>
            <person name="Vetter M."/>
            <person name="Gilbert J.A."/>
            <person name="Bergelson J."/>
        </authorList>
    </citation>
    <scope>NUCLEOTIDE SEQUENCE [LARGE SCALE GENOMIC DNA]</scope>
    <source>
        <strain evidence="3 4">MEJ076</strain>
    </source>
</reference>
<dbReference type="OrthoDB" id="9786548at2"/>
<feature type="modified residue" description="4-aspartylphosphate" evidence="1">
    <location>
        <position position="58"/>
    </location>
</feature>
<dbReference type="SUPFAM" id="SSF52172">
    <property type="entry name" value="CheY-like"/>
    <property type="match status" value="1"/>
</dbReference>
<organism evidence="3 4">
    <name type="scientific">Agrobacterium tumefaciens</name>
    <dbReference type="NCBI Taxonomy" id="358"/>
    <lineage>
        <taxon>Bacteria</taxon>
        <taxon>Pseudomonadati</taxon>
        <taxon>Pseudomonadota</taxon>
        <taxon>Alphaproteobacteria</taxon>
        <taxon>Hyphomicrobiales</taxon>
        <taxon>Rhizobiaceae</taxon>
        <taxon>Rhizobium/Agrobacterium group</taxon>
        <taxon>Agrobacterium</taxon>
        <taxon>Agrobacterium tumefaciens complex</taxon>
    </lineage>
</organism>
<proteinExistence type="predicted"/>
<dbReference type="Proteomes" id="UP000035017">
    <property type="component" value="Unassembled WGS sequence"/>
</dbReference>
<protein>
    <submittedName>
        <fullName evidence="3">Chemotaxis protein CheY</fullName>
    </submittedName>
</protein>
<name>A0A0D0KZZ0_AGRTU</name>
<evidence type="ECO:0000313" key="3">
    <source>
        <dbReference type="EMBL" id="KIQ05646.1"/>
    </source>
</evidence>
<gene>
    <name evidence="3" type="ORF">RU07_01815</name>
</gene>
<dbReference type="Gene3D" id="3.40.50.2300">
    <property type="match status" value="1"/>
</dbReference>
<dbReference type="PANTHER" id="PTHR43228">
    <property type="entry name" value="TWO-COMPONENT RESPONSE REGULATOR"/>
    <property type="match status" value="1"/>
</dbReference>
<evidence type="ECO:0000256" key="1">
    <source>
        <dbReference type="PROSITE-ProRule" id="PRU00169"/>
    </source>
</evidence>